<feature type="transmembrane region" description="Helical" evidence="12">
    <location>
        <begin position="33"/>
        <end position="50"/>
    </location>
</feature>
<keyword evidence="7 12" id="KW-0256">Endoplasmic reticulum</keyword>
<evidence type="ECO:0000256" key="9">
    <source>
        <dbReference type="ARBA" id="ARBA00023136"/>
    </source>
</evidence>
<evidence type="ECO:0000256" key="11">
    <source>
        <dbReference type="ARBA" id="ARBA00048899"/>
    </source>
</evidence>
<evidence type="ECO:0000256" key="3">
    <source>
        <dbReference type="ARBA" id="ARBA00007063"/>
    </source>
</evidence>
<dbReference type="EMBL" id="JAAQHG020000017">
    <property type="protein sequence ID" value="KAL1585933.1"/>
    <property type="molecule type" value="Genomic_DNA"/>
</dbReference>
<dbReference type="EC" id="2.4.1.-" evidence="12"/>
<dbReference type="PANTHER" id="PTHR22760">
    <property type="entry name" value="GLYCOSYLTRANSFERASE"/>
    <property type="match status" value="1"/>
</dbReference>
<evidence type="ECO:0000313" key="13">
    <source>
        <dbReference type="EMBL" id="KAL1585933.1"/>
    </source>
</evidence>
<comment type="pathway">
    <text evidence="2">Protein modification; protein glycosylation.</text>
</comment>
<evidence type="ECO:0000256" key="1">
    <source>
        <dbReference type="ARBA" id="ARBA00004477"/>
    </source>
</evidence>
<name>A0AB34KRP2_9PEZI</name>
<feature type="transmembrane region" description="Helical" evidence="12">
    <location>
        <begin position="311"/>
        <end position="328"/>
    </location>
</feature>
<evidence type="ECO:0000256" key="2">
    <source>
        <dbReference type="ARBA" id="ARBA00004922"/>
    </source>
</evidence>
<dbReference type="RefSeq" id="XP_069229039.1">
    <property type="nucleotide sequence ID" value="XM_069373736.1"/>
</dbReference>
<feature type="transmembrane region" description="Helical" evidence="12">
    <location>
        <begin position="251"/>
        <end position="271"/>
    </location>
</feature>
<organism evidence="13 14">
    <name type="scientific">Cladosporium halotolerans</name>
    <dbReference type="NCBI Taxonomy" id="1052096"/>
    <lineage>
        <taxon>Eukaryota</taxon>
        <taxon>Fungi</taxon>
        <taxon>Dikarya</taxon>
        <taxon>Ascomycota</taxon>
        <taxon>Pezizomycotina</taxon>
        <taxon>Dothideomycetes</taxon>
        <taxon>Dothideomycetidae</taxon>
        <taxon>Cladosporiales</taxon>
        <taxon>Cladosporiaceae</taxon>
        <taxon>Cladosporium</taxon>
    </lineage>
</organism>
<feature type="transmembrane region" description="Helical" evidence="12">
    <location>
        <begin position="386"/>
        <end position="412"/>
    </location>
</feature>
<evidence type="ECO:0000256" key="12">
    <source>
        <dbReference type="RuleBase" id="RU363075"/>
    </source>
</evidence>
<comment type="function">
    <text evidence="10">Mannosyltransferase that operates in the biosynthetic pathway of dolichol-linked oligosaccharides, the glycan precursors employed in protein asparagine (N)-glycosylation. The assembly of dolichol-linked oligosaccharides begins on the cytosolic side of the endoplasmic reticulum membrane and finishes in its lumen. The sequential addition of sugars to dolichol pyrophosphate produces dolichol-linked oligosaccharides containing fourteen sugars, including two GlcNAcs, nine mannoses and three glucoses. Once assembled, the oligosaccharide is transferred from the lipid to nascent proteins by oligosaccharyltransferases. In the lumen of the endoplasmic reticulum, adds the eighth mannose residue in an alpha-1,6 linkage onto Man(7)GlcNAc(2)-PP-dolichol to produce Man(8)GlcNAc(2)-PP-dolichol.</text>
</comment>
<keyword evidence="14" id="KW-1185">Reference proteome</keyword>
<feature type="transmembrane region" description="Helical" evidence="12">
    <location>
        <begin position="177"/>
        <end position="197"/>
    </location>
</feature>
<dbReference type="Proteomes" id="UP000803884">
    <property type="component" value="Unassembled WGS sequence"/>
</dbReference>
<comment type="subcellular location">
    <subcellularLocation>
        <location evidence="1 12">Endoplasmic reticulum membrane</location>
        <topology evidence="1 12">Multi-pass membrane protein</topology>
    </subcellularLocation>
</comment>
<keyword evidence="5" id="KW-0808">Transferase</keyword>
<evidence type="ECO:0000256" key="7">
    <source>
        <dbReference type="ARBA" id="ARBA00022824"/>
    </source>
</evidence>
<keyword evidence="6 12" id="KW-0812">Transmembrane</keyword>
<dbReference type="Pfam" id="PF03901">
    <property type="entry name" value="Glyco_transf_22"/>
    <property type="match status" value="1"/>
</dbReference>
<evidence type="ECO:0000256" key="6">
    <source>
        <dbReference type="ARBA" id="ARBA00022692"/>
    </source>
</evidence>
<comment type="caution">
    <text evidence="13">The sequence shown here is derived from an EMBL/GenBank/DDBJ whole genome shotgun (WGS) entry which is preliminary data.</text>
</comment>
<dbReference type="PANTHER" id="PTHR22760:SF1">
    <property type="entry name" value="DOL-P-MAN:MAN(7)GLCNAC(2)-PP-DOL ALPHA-1,6-MANNOSYLTRANSFERASE"/>
    <property type="match status" value="1"/>
</dbReference>
<gene>
    <name evidence="13" type="ORF">WHR41_05131</name>
</gene>
<reference evidence="13 14" key="1">
    <citation type="journal article" date="2020" name="Microbiol. Resour. Announc.">
        <title>Draft Genome Sequence of a Cladosporium Species Isolated from the Mesophotic Ascidian Didemnum maculosum.</title>
        <authorList>
            <person name="Gioti A."/>
            <person name="Siaperas R."/>
            <person name="Nikolaivits E."/>
            <person name="Le Goff G."/>
            <person name="Ouazzani J."/>
            <person name="Kotoulas G."/>
            <person name="Topakas E."/>
        </authorList>
    </citation>
    <scope>NUCLEOTIDE SEQUENCE [LARGE SCALE GENOMIC DNA]</scope>
    <source>
        <strain evidence="13 14">TM138-S3</strain>
    </source>
</reference>
<sequence length="567" mass="62841">MSLAHHYAERALQFRLQQGIWPQKHRLSKMADFAINLLVPSLVLGHLYAAPYSKVEESFNLQATHDILNYGLPWANSTAVIADKFDHATFPGSVPRTFTGALVLAGAATPFAPLMSSPDQIQLLVRSILGLANAAALLSLRSAVDTAYGKIAGRWFVLFQASQFHVMFYASRTLPNMFAFTATTIALRSLVLAKAVASKSTRSQKRRRLALYLLTVAGVIFRSEIAILLAMETVVLLVQQRASLVKEIIPAGIAGAAIGLLVTVTVDSFFWQQFPLWPEWTGFYYNTILGKSADWGTSPPTWYFINALPRLMLNPMTLLVCIPLAMGVKATQKTSQDILVPHLAFIAIYSLLPHKEWRFIIYSIPAFTAVASAGASWIWTRRSKTIVYRILSLGLVLTTLASFAASAGLLLISSLNYPGGAALSRLQKIEPSPGQKVHLDNLSCQTGVTRFQQTQPTWTYDKTEDEDLLLDPGFWQQFDYVLAEDTKRVIGSWKVVDTVEGFAGLTLRPSEQDMAISDDSGTAATLTRGYLSLGQKLQKTTRGYWPVMKMETKIYILRREPPVVRMD</sequence>
<dbReference type="GeneID" id="96006574"/>
<accession>A0AB34KRP2</accession>
<proteinExistence type="inferred from homology"/>
<feature type="transmembrane region" description="Helical" evidence="12">
    <location>
        <begin position="209"/>
        <end position="231"/>
    </location>
</feature>
<evidence type="ECO:0000256" key="10">
    <source>
        <dbReference type="ARBA" id="ARBA00044721"/>
    </source>
</evidence>
<keyword evidence="8 12" id="KW-1133">Transmembrane helix</keyword>
<keyword evidence="4 12" id="KW-0328">Glycosyltransferase</keyword>
<evidence type="ECO:0000256" key="5">
    <source>
        <dbReference type="ARBA" id="ARBA00022679"/>
    </source>
</evidence>
<dbReference type="AlphaFoldDB" id="A0AB34KRP2"/>
<keyword evidence="9 12" id="KW-0472">Membrane</keyword>
<dbReference type="GO" id="GO:0052917">
    <property type="term" value="F:dol-P-Man:Man(7)GlcNAc(2)-PP-Dol alpha-1,6-mannosyltransferase activity"/>
    <property type="evidence" value="ECO:0007669"/>
    <property type="project" value="UniProtKB-EC"/>
</dbReference>
<comment type="catalytic activity">
    <reaction evidence="11">
        <text>an alpha-D-Man-(1-&gt;2)-alpha-D-Man-(1-&gt;2)-alpha-D-Man-(1-&gt;3)-[alpha-D-Man-(1-&gt;2)-alpha-D-Man-(1-&gt;3)-alpha-D-Man-(1-&gt;6)]-beta-D-Man-(1-&gt;4)-beta-D-GlcNAc-(1-&gt;4)-alpha-D-GlcNAc-diphospho-di-trans,poly-cis-dolichol + a di-trans,poly-cis-dolichyl beta-D-mannosyl phosphate = an alpha-D-Man-(1-&gt;2)-alpha-D-Man-(1-&gt;2)-alpha-D-Man-(1-&gt;3)-[alpha-D-Man-(1-&gt;2)-alpha-D-Man-(1-&gt;3)-[alpha-D-Man-(1-&gt;6)]-alpha-D-Man-(1-&gt;6)]-beta-D-Man-(1-&gt;4)-beta-D-GlcNAc-(1-&gt;4)-alpha-D-GlcNAc-diphospho-di-trans,poly-cis-dolichol + a di-trans,poly-cis-dolichyl phosphate + H(+)</text>
        <dbReference type="Rhea" id="RHEA:29535"/>
        <dbReference type="Rhea" id="RHEA-COMP:19498"/>
        <dbReference type="Rhea" id="RHEA-COMP:19501"/>
        <dbReference type="Rhea" id="RHEA-COMP:19518"/>
        <dbReference type="Rhea" id="RHEA-COMP:19519"/>
        <dbReference type="ChEBI" id="CHEBI:15378"/>
        <dbReference type="ChEBI" id="CHEBI:57683"/>
        <dbReference type="ChEBI" id="CHEBI:58211"/>
        <dbReference type="ChEBI" id="CHEBI:132517"/>
        <dbReference type="ChEBI" id="CHEBI:132519"/>
        <dbReference type="EC" id="2.4.1.260"/>
    </reaction>
    <physiologicalReaction direction="left-to-right" evidence="11">
        <dbReference type="Rhea" id="RHEA:29536"/>
    </physiologicalReaction>
</comment>
<comment type="similarity">
    <text evidence="3 12">Belongs to the glycosyltransferase 22 family.</text>
</comment>
<dbReference type="InterPro" id="IPR005599">
    <property type="entry name" value="GPI_mannosylTrfase"/>
</dbReference>
<protein>
    <recommendedName>
        <fullName evidence="12">Mannosyltransferase</fullName>
        <ecNumber evidence="12">2.4.1.-</ecNumber>
    </recommendedName>
</protein>
<evidence type="ECO:0000256" key="4">
    <source>
        <dbReference type="ARBA" id="ARBA00022676"/>
    </source>
</evidence>
<dbReference type="GO" id="GO:0005789">
    <property type="term" value="C:endoplasmic reticulum membrane"/>
    <property type="evidence" value="ECO:0007669"/>
    <property type="project" value="UniProtKB-SubCell"/>
</dbReference>
<evidence type="ECO:0000313" key="14">
    <source>
        <dbReference type="Proteomes" id="UP000803884"/>
    </source>
</evidence>
<feature type="transmembrane region" description="Helical" evidence="12">
    <location>
        <begin position="359"/>
        <end position="380"/>
    </location>
</feature>
<dbReference type="GO" id="GO:0006487">
    <property type="term" value="P:protein N-linked glycosylation"/>
    <property type="evidence" value="ECO:0007669"/>
    <property type="project" value="TreeGrafter"/>
</dbReference>
<evidence type="ECO:0000256" key="8">
    <source>
        <dbReference type="ARBA" id="ARBA00022989"/>
    </source>
</evidence>
<feature type="transmembrane region" description="Helical" evidence="12">
    <location>
        <begin position="123"/>
        <end position="140"/>
    </location>
</feature>